<comment type="subcellular location">
    <subcellularLocation>
        <location evidence="1 8">Cell membrane</location>
        <topology evidence="1 8">Multi-pass membrane protein</topology>
    </subcellularLocation>
</comment>
<evidence type="ECO:0000259" key="11">
    <source>
        <dbReference type="PROSITE" id="PS51465"/>
    </source>
</evidence>
<feature type="region of interest" description="Disordered" evidence="9">
    <location>
        <begin position="1"/>
        <end position="51"/>
    </location>
</feature>
<dbReference type="PROSITE" id="PS50850">
    <property type="entry name" value="MFS"/>
    <property type="match status" value="1"/>
</dbReference>
<dbReference type="GO" id="GO:0043252">
    <property type="term" value="P:sodium-independent organic anion transport"/>
    <property type="evidence" value="ECO:0000318"/>
    <property type="project" value="GO_Central"/>
</dbReference>
<evidence type="ECO:0000256" key="9">
    <source>
        <dbReference type="SAM" id="MobiDB-lite"/>
    </source>
</evidence>
<keyword evidence="4 8" id="KW-0812">Transmembrane</keyword>
<dbReference type="NCBIfam" id="TIGR00805">
    <property type="entry name" value="oat"/>
    <property type="match status" value="1"/>
</dbReference>
<feature type="transmembrane region" description="Helical" evidence="8">
    <location>
        <begin position="123"/>
        <end position="144"/>
    </location>
</feature>
<keyword evidence="12" id="KW-1185">Reference proteome</keyword>
<name>A0A9J7HHW4_BRAFL</name>
<organism evidence="12 13">
    <name type="scientific">Branchiostoma floridae</name>
    <name type="common">Florida lancelet</name>
    <name type="synonym">Amphioxus</name>
    <dbReference type="NCBI Taxonomy" id="7739"/>
    <lineage>
        <taxon>Eukaryota</taxon>
        <taxon>Metazoa</taxon>
        <taxon>Chordata</taxon>
        <taxon>Cephalochordata</taxon>
        <taxon>Leptocardii</taxon>
        <taxon>Amphioxiformes</taxon>
        <taxon>Branchiostomatidae</taxon>
        <taxon>Branchiostoma</taxon>
    </lineage>
</organism>
<dbReference type="InterPro" id="IPR036058">
    <property type="entry name" value="Kazal_dom_sf"/>
</dbReference>
<dbReference type="GO" id="GO:0016323">
    <property type="term" value="C:basolateral plasma membrane"/>
    <property type="evidence" value="ECO:0000318"/>
    <property type="project" value="GO_Central"/>
</dbReference>
<dbReference type="GO" id="GO:0006811">
    <property type="term" value="P:monoatomic ion transport"/>
    <property type="evidence" value="ECO:0007669"/>
    <property type="project" value="UniProtKB-KW"/>
</dbReference>
<gene>
    <name evidence="13 14" type="primary">LOC118404716</name>
</gene>
<dbReference type="InterPro" id="IPR002350">
    <property type="entry name" value="Kazal_dom"/>
</dbReference>
<evidence type="ECO:0000313" key="12">
    <source>
        <dbReference type="Proteomes" id="UP000001554"/>
    </source>
</evidence>
<keyword evidence="5 8" id="KW-1133">Transmembrane helix</keyword>
<evidence type="ECO:0000256" key="5">
    <source>
        <dbReference type="ARBA" id="ARBA00022989"/>
    </source>
</evidence>
<feature type="domain" description="Major facilitator superfamily (MFS) profile" evidence="10">
    <location>
        <begin position="84"/>
        <end position="669"/>
    </location>
</feature>
<keyword evidence="8" id="KW-0813">Transport</keyword>
<dbReference type="GeneID" id="118404716"/>
<evidence type="ECO:0000313" key="14">
    <source>
        <dbReference type="RefSeq" id="XP_035659877.1"/>
    </source>
</evidence>
<dbReference type="Proteomes" id="UP000001554">
    <property type="component" value="Chromosome 17"/>
</dbReference>
<evidence type="ECO:0000256" key="6">
    <source>
        <dbReference type="ARBA" id="ARBA00023136"/>
    </source>
</evidence>
<reference evidence="13 14" key="2">
    <citation type="submission" date="2025-04" db="UniProtKB">
        <authorList>
            <consortium name="RefSeq"/>
        </authorList>
    </citation>
    <scope>IDENTIFICATION</scope>
    <source>
        <strain evidence="13 14">S238N-H82</strain>
        <tissue evidence="13 14">Testes</tissue>
    </source>
</reference>
<dbReference type="OrthoDB" id="5062115at2759"/>
<evidence type="ECO:0000256" key="8">
    <source>
        <dbReference type="RuleBase" id="RU362056"/>
    </source>
</evidence>
<dbReference type="InterPro" id="IPR004156">
    <property type="entry name" value="OATP"/>
</dbReference>
<keyword evidence="7" id="KW-1015">Disulfide bond</keyword>
<evidence type="ECO:0000256" key="3">
    <source>
        <dbReference type="ARBA" id="ARBA00022475"/>
    </source>
</evidence>
<feature type="transmembrane region" description="Helical" evidence="8">
    <location>
        <begin position="589"/>
        <end position="614"/>
    </location>
</feature>
<reference evidence="12" key="1">
    <citation type="journal article" date="2020" name="Nat. Ecol. Evol.">
        <title>Deeply conserved synteny resolves early events in vertebrate evolution.</title>
        <authorList>
            <person name="Simakov O."/>
            <person name="Marletaz F."/>
            <person name="Yue J.X."/>
            <person name="O'Connell B."/>
            <person name="Jenkins J."/>
            <person name="Brandt A."/>
            <person name="Calef R."/>
            <person name="Tung C.H."/>
            <person name="Huang T.K."/>
            <person name="Schmutz J."/>
            <person name="Satoh N."/>
            <person name="Yu J.K."/>
            <person name="Putnam N.H."/>
            <person name="Green R.E."/>
            <person name="Rokhsar D.S."/>
        </authorList>
    </citation>
    <scope>NUCLEOTIDE SEQUENCE [LARGE SCALE GENOMIC DNA]</scope>
    <source>
        <strain evidence="12">S238N-H82</strain>
    </source>
</reference>
<evidence type="ECO:0000256" key="1">
    <source>
        <dbReference type="ARBA" id="ARBA00004651"/>
    </source>
</evidence>
<feature type="domain" description="Kazal-like" evidence="11">
    <location>
        <begin position="475"/>
        <end position="530"/>
    </location>
</feature>
<dbReference type="CDD" id="cd17403">
    <property type="entry name" value="MFS_SLCO4_OATP4"/>
    <property type="match status" value="1"/>
</dbReference>
<feature type="transmembrane region" description="Helical" evidence="8">
    <location>
        <begin position="362"/>
        <end position="381"/>
    </location>
</feature>
<dbReference type="RefSeq" id="XP_035659877.1">
    <property type="nucleotide sequence ID" value="XM_035803984.1"/>
</dbReference>
<protein>
    <recommendedName>
        <fullName evidence="8">Solute carrier organic anion transporter family member</fullName>
    </recommendedName>
</protein>
<comment type="similarity">
    <text evidence="2 8">Belongs to the organo anion transporter (TC 2.A.60) family.</text>
</comment>
<evidence type="ECO:0000256" key="7">
    <source>
        <dbReference type="ARBA" id="ARBA00023157"/>
    </source>
</evidence>
<feature type="compositionally biased region" description="Polar residues" evidence="9">
    <location>
        <begin position="38"/>
        <end position="51"/>
    </location>
</feature>
<dbReference type="AlphaFoldDB" id="A0A9J7HHW4"/>
<dbReference type="Pfam" id="PF03137">
    <property type="entry name" value="OATP"/>
    <property type="match status" value="1"/>
</dbReference>
<proteinExistence type="inferred from homology"/>
<keyword evidence="6 8" id="KW-0472">Membrane</keyword>
<feature type="transmembrane region" description="Helical" evidence="8">
    <location>
        <begin position="555"/>
        <end position="577"/>
    </location>
</feature>
<dbReference type="SUPFAM" id="SSF100895">
    <property type="entry name" value="Kazal-type serine protease inhibitors"/>
    <property type="match status" value="1"/>
</dbReference>
<dbReference type="Pfam" id="PF07648">
    <property type="entry name" value="Kazal_2"/>
    <property type="match status" value="1"/>
</dbReference>
<evidence type="ECO:0000259" key="10">
    <source>
        <dbReference type="PROSITE" id="PS50850"/>
    </source>
</evidence>
<dbReference type="PANTHER" id="PTHR11388">
    <property type="entry name" value="ORGANIC ANION TRANSPORTER"/>
    <property type="match status" value="1"/>
</dbReference>
<dbReference type="GO" id="GO:0015347">
    <property type="term" value="F:sodium-independent organic anion transmembrane transporter activity"/>
    <property type="evidence" value="ECO:0000318"/>
    <property type="project" value="GO_Central"/>
</dbReference>
<evidence type="ECO:0000313" key="13">
    <source>
        <dbReference type="RefSeq" id="XP_035659876.1"/>
    </source>
</evidence>
<keyword evidence="3" id="KW-1003">Cell membrane</keyword>
<accession>A0A9J7HHW4</accession>
<feature type="transmembrane region" description="Helical" evidence="8">
    <location>
        <begin position="432"/>
        <end position="452"/>
    </location>
</feature>
<dbReference type="SUPFAM" id="SSF103473">
    <property type="entry name" value="MFS general substrate transporter"/>
    <property type="match status" value="1"/>
</dbReference>
<dbReference type="InterPro" id="IPR036259">
    <property type="entry name" value="MFS_trans_sf"/>
</dbReference>
<feature type="transmembrane region" description="Helical" evidence="8">
    <location>
        <begin position="288"/>
        <end position="311"/>
    </location>
</feature>
<feature type="transmembrane region" description="Helical" evidence="8">
    <location>
        <begin position="642"/>
        <end position="663"/>
    </location>
</feature>
<dbReference type="Gene3D" id="1.20.1250.20">
    <property type="entry name" value="MFS general substrate transporter like domains"/>
    <property type="match status" value="1"/>
</dbReference>
<dbReference type="PANTHER" id="PTHR11388:SF100">
    <property type="entry name" value="SOLUTE CARRIER ORGANIC ANION TRANSPORTER FAMILY MEMBER 4A1"/>
    <property type="match status" value="1"/>
</dbReference>
<keyword evidence="8" id="KW-0406">Ion transport</keyword>
<feature type="transmembrane region" description="Helical" evidence="8">
    <location>
        <begin position="401"/>
        <end position="420"/>
    </location>
</feature>
<feature type="transmembrane region" description="Helical" evidence="8">
    <location>
        <begin position="151"/>
        <end position="172"/>
    </location>
</feature>
<feature type="transmembrane region" description="Helical" evidence="8">
    <location>
        <begin position="209"/>
        <end position="233"/>
    </location>
</feature>
<evidence type="ECO:0000256" key="4">
    <source>
        <dbReference type="ARBA" id="ARBA00022692"/>
    </source>
</evidence>
<sequence>MAGDEEERTSDQSSQGPPQPEMDSLVPTREDRYRNGAASHSPTTPTSGISQMSHVYYEDPEETTCGWGPFSPACCQFFANPKAILFFLSWLAFTQGMVVNGFVNVVITTIEKRFSLQSSDTGLIASCYDIASVLCLVVVSYLGGTGRKPRWLGCGAIIMGLGSLVFALPHFLTAPYQYQSIGVQSTCSVDTNSTDMCLLDDKLLSNYKYLHMLGQLLHGMGATPLYTLGVTYLDENVKATYSSVYLGVFYGLSLIGPAAGYLMGSQFLGFFTELTSTDITPDHPLWVGAWWVGFLLAAIMSWSVAIPILGYPKSLPGSLRHRMMRESEVHAAANNTKANDPEFGRSLKDLPKSILYLLKNPTFMFLNLAGATEGTLLTGFSTFGPKFLESQFGLSASSASMLMGFVVVPGAGGGAILGGVLVNRLRLKCVGIIRYCLAFSLVGLVGCFVFLLQCNNVPFAGVNTSYMGINKTTSFSLTSTCNADCHCSRDRYDPVCGNDNTVYFSPCHAGCGDLATQSDSKMYANCSCIAPDPFGNLTTAVPGKCTPECAYLQPLFLGVLFIIILSMFLLSIPSLTATLRCVPDTQKSLAVGIQWILVRVLGTIPGPILFGAIIDQTCILWQEKCGEEGSCYQYENAELSKWMLIPAIIYKFLSTMWFALALFSYKPPKSPHSPNDVDSGLADEEVEIKVTTL</sequence>
<evidence type="ECO:0000256" key="2">
    <source>
        <dbReference type="ARBA" id="ARBA00009657"/>
    </source>
</evidence>
<feature type="transmembrane region" description="Helical" evidence="8">
    <location>
        <begin position="83"/>
        <end position="103"/>
    </location>
</feature>
<dbReference type="RefSeq" id="XP_035659876.1">
    <property type="nucleotide sequence ID" value="XM_035803983.1"/>
</dbReference>
<dbReference type="PROSITE" id="PS51465">
    <property type="entry name" value="KAZAL_2"/>
    <property type="match status" value="1"/>
</dbReference>
<dbReference type="InterPro" id="IPR020846">
    <property type="entry name" value="MFS_dom"/>
</dbReference>
<dbReference type="KEGG" id="bfo:118404716"/>
<dbReference type="OMA" id="LLIYTDW"/>
<feature type="transmembrane region" description="Helical" evidence="8">
    <location>
        <begin position="245"/>
        <end position="268"/>
    </location>
</feature>